<accession>A0ACB9H8I9</accession>
<reference evidence="2" key="1">
    <citation type="journal article" date="2022" name="Mol. Ecol. Resour.">
        <title>The genomes of chicory, endive, great burdock and yacon provide insights into Asteraceae palaeo-polyploidization history and plant inulin production.</title>
        <authorList>
            <person name="Fan W."/>
            <person name="Wang S."/>
            <person name="Wang H."/>
            <person name="Wang A."/>
            <person name="Jiang F."/>
            <person name="Liu H."/>
            <person name="Zhao H."/>
            <person name="Xu D."/>
            <person name="Zhang Y."/>
        </authorList>
    </citation>
    <scope>NUCLEOTIDE SEQUENCE [LARGE SCALE GENOMIC DNA]</scope>
    <source>
        <strain evidence="2">cv. Punajuju</strain>
    </source>
</reference>
<sequence length="128" mass="14077">MLVVAATVVVATGGGDELAPNKHTRSMVPVELHFFKTVFGFAVFIDQPSALAALHTLNGLVFDLEKGSTLHIDLAKSNSRSKRSREDERHGSDKRAKGSSSFSRIKGHFRPCCELDQDDVRKAVRDLQ</sequence>
<evidence type="ECO:0000313" key="1">
    <source>
        <dbReference type="EMBL" id="KAI3791480.1"/>
    </source>
</evidence>
<protein>
    <submittedName>
        <fullName evidence="1">Uncharacterized protein</fullName>
    </submittedName>
</protein>
<reference evidence="1 2" key="2">
    <citation type="journal article" date="2022" name="Mol. Ecol. Resour.">
        <title>The genomes of chicory, endive, great burdock and yacon provide insights into Asteraceae paleo-polyploidization history and plant inulin production.</title>
        <authorList>
            <person name="Fan W."/>
            <person name="Wang S."/>
            <person name="Wang H."/>
            <person name="Wang A."/>
            <person name="Jiang F."/>
            <person name="Liu H."/>
            <person name="Zhao H."/>
            <person name="Xu D."/>
            <person name="Zhang Y."/>
        </authorList>
    </citation>
    <scope>NUCLEOTIDE SEQUENCE [LARGE SCALE GENOMIC DNA]</scope>
    <source>
        <strain evidence="2">cv. Punajuju</strain>
        <tissue evidence="1">Leaves</tissue>
    </source>
</reference>
<comment type="caution">
    <text evidence="1">The sequence shown here is derived from an EMBL/GenBank/DDBJ whole genome shotgun (WGS) entry which is preliminary data.</text>
</comment>
<keyword evidence="2" id="KW-1185">Reference proteome</keyword>
<evidence type="ECO:0000313" key="2">
    <source>
        <dbReference type="Proteomes" id="UP001055811"/>
    </source>
</evidence>
<dbReference type="Proteomes" id="UP001055811">
    <property type="component" value="Linkage Group LG01"/>
</dbReference>
<gene>
    <name evidence="1" type="ORF">L2E82_05250</name>
</gene>
<name>A0ACB9H8I9_CICIN</name>
<organism evidence="1 2">
    <name type="scientific">Cichorium intybus</name>
    <name type="common">Chicory</name>
    <dbReference type="NCBI Taxonomy" id="13427"/>
    <lineage>
        <taxon>Eukaryota</taxon>
        <taxon>Viridiplantae</taxon>
        <taxon>Streptophyta</taxon>
        <taxon>Embryophyta</taxon>
        <taxon>Tracheophyta</taxon>
        <taxon>Spermatophyta</taxon>
        <taxon>Magnoliopsida</taxon>
        <taxon>eudicotyledons</taxon>
        <taxon>Gunneridae</taxon>
        <taxon>Pentapetalae</taxon>
        <taxon>asterids</taxon>
        <taxon>campanulids</taxon>
        <taxon>Asterales</taxon>
        <taxon>Asteraceae</taxon>
        <taxon>Cichorioideae</taxon>
        <taxon>Cichorieae</taxon>
        <taxon>Cichoriinae</taxon>
        <taxon>Cichorium</taxon>
    </lineage>
</organism>
<proteinExistence type="predicted"/>
<dbReference type="EMBL" id="CM042009">
    <property type="protein sequence ID" value="KAI3791480.1"/>
    <property type="molecule type" value="Genomic_DNA"/>
</dbReference>